<name>A0A2M8TUW3_PREIN</name>
<organism evidence="1 2">
    <name type="scientific">Prevotella intermedia</name>
    <dbReference type="NCBI Taxonomy" id="28131"/>
    <lineage>
        <taxon>Bacteria</taxon>
        <taxon>Pseudomonadati</taxon>
        <taxon>Bacteroidota</taxon>
        <taxon>Bacteroidia</taxon>
        <taxon>Bacteroidales</taxon>
        <taxon>Prevotellaceae</taxon>
        <taxon>Prevotella</taxon>
    </lineage>
</organism>
<evidence type="ECO:0000313" key="2">
    <source>
        <dbReference type="Proteomes" id="UP000229884"/>
    </source>
</evidence>
<dbReference type="Proteomes" id="UP000229884">
    <property type="component" value="Unassembled WGS sequence"/>
</dbReference>
<evidence type="ECO:0000313" key="1">
    <source>
        <dbReference type="EMBL" id="PJI27731.1"/>
    </source>
</evidence>
<proteinExistence type="predicted"/>
<dbReference type="EMBL" id="PENG01000001">
    <property type="protein sequence ID" value="PJI27731.1"/>
    <property type="molecule type" value="Genomic_DNA"/>
</dbReference>
<dbReference type="AlphaFoldDB" id="A0A2M8TUW3"/>
<comment type="caution">
    <text evidence="1">The sequence shown here is derived from an EMBL/GenBank/DDBJ whole genome shotgun (WGS) entry which is preliminary data.</text>
</comment>
<gene>
    <name evidence="1" type="ORF">CTM58_06260</name>
</gene>
<dbReference type="RefSeq" id="WP_100370658.1">
    <property type="nucleotide sequence ID" value="NZ_PENG01000001.1"/>
</dbReference>
<reference evidence="1 2" key="1">
    <citation type="submission" date="2017-11" db="EMBL/GenBank/DDBJ databases">
        <title>Genome sequencing of Prevotella intermedia KCOM 2832.</title>
        <authorList>
            <person name="Kook J.-K."/>
            <person name="Park S.-N."/>
            <person name="Lim Y.K."/>
        </authorList>
    </citation>
    <scope>NUCLEOTIDE SEQUENCE [LARGE SCALE GENOMIC DNA]</scope>
    <source>
        <strain evidence="1 2">KCOM 2832</strain>
    </source>
</reference>
<protein>
    <submittedName>
        <fullName evidence="1">Uncharacterized protein</fullName>
    </submittedName>
</protein>
<accession>A0A2M8TUW3</accession>
<sequence length="159" mass="18633">MDEQVIRKIQREGAEALLDAGVSLPLKDLRIPFRKEPLRFRLTMKRPTLTRQIKIAHAYLSMDTTAEELEKMDHEGQMAFLARHGKTLSRIIALTMERWWLPVWLLSWLVRHLMKWEYQKAAFAQFVLLMGTQSFIPIIRSAEMTNPMKLRLSQGKRGS</sequence>